<dbReference type="Pfam" id="PF14307">
    <property type="entry name" value="Glyco_tran_WbsX"/>
    <property type="match status" value="1"/>
</dbReference>
<comment type="caution">
    <text evidence="1">The sequence shown here is derived from an EMBL/GenBank/DDBJ whole genome shotgun (WGS) entry which is preliminary data.</text>
</comment>
<dbReference type="PANTHER" id="PTHR41244">
    <property type="entry name" value="RHAMNAN SYNTHESIS F"/>
    <property type="match status" value="1"/>
</dbReference>
<dbReference type="PANTHER" id="PTHR41244:SF1">
    <property type="entry name" value="GLYCOSYLTRANSFERASE"/>
    <property type="match status" value="1"/>
</dbReference>
<reference evidence="1" key="1">
    <citation type="submission" date="2019-08" db="EMBL/GenBank/DDBJ databases">
        <authorList>
            <person name="Kucharzyk K."/>
            <person name="Murdoch R.W."/>
            <person name="Higgins S."/>
            <person name="Loffler F."/>
        </authorList>
    </citation>
    <scope>NUCLEOTIDE SEQUENCE</scope>
</reference>
<gene>
    <name evidence="1" type="ORF">SDC9_186628</name>
</gene>
<dbReference type="EMBL" id="VSSQ01094711">
    <property type="protein sequence ID" value="MPN39102.1"/>
    <property type="molecule type" value="Genomic_DNA"/>
</dbReference>
<accession>A0A645HL13</accession>
<dbReference type="AlphaFoldDB" id="A0A645HL13"/>
<sequence length="201" mass="22955">METSENDFTLLVEVINKFREKVKAAGFPDLHLNGVLWGLRGELINENLEQLNINSATSYVWIHHNALPDFPTTEYEKAAETYFKTLKFGGGANGLEKPISNMSTPYHINVTMGWDSSPRTRNAPDWMTRKDYPFGPVIINNTPYFFKKYLAKAKGLTMEKPEDERIITINSWNEWGEGSYLEPDNTTGYGYLEAIKEVFGD</sequence>
<dbReference type="Gene3D" id="3.20.20.80">
    <property type="entry name" value="Glycosidases"/>
    <property type="match status" value="1"/>
</dbReference>
<protein>
    <submittedName>
        <fullName evidence="1">Uncharacterized protein</fullName>
    </submittedName>
</protein>
<dbReference type="InterPro" id="IPR032719">
    <property type="entry name" value="WbsX"/>
</dbReference>
<evidence type="ECO:0000313" key="1">
    <source>
        <dbReference type="EMBL" id="MPN39102.1"/>
    </source>
</evidence>
<proteinExistence type="predicted"/>
<organism evidence="1">
    <name type="scientific">bioreactor metagenome</name>
    <dbReference type="NCBI Taxonomy" id="1076179"/>
    <lineage>
        <taxon>unclassified sequences</taxon>
        <taxon>metagenomes</taxon>
        <taxon>ecological metagenomes</taxon>
    </lineage>
</organism>
<name>A0A645HL13_9ZZZZ</name>